<accession>K6XJX2</accession>
<sequence>MKKQLMSSTILGALALVVSTISSAVPITDVQEYINNTPTEFFVIDDASKYDSPYYRESDQDWGWVHSGIVGSGFTSIILDISAFDVDFGLVDGELDMIDIYDGSNWVSFGNLNGSDDSWDFTSFDLSGYAWAEAQVNAGLQVRMDIDTLNEGWLVTLGRAALSVDGGDQVCVPTPGVPCVSVDVPEPTSIVLLSLGLVGLGLSRRRQFNK</sequence>
<dbReference type="Pfam" id="PF07589">
    <property type="entry name" value="PEP-CTERM"/>
    <property type="match status" value="1"/>
</dbReference>
<dbReference type="AlphaFoldDB" id="K6XJX2"/>
<organism evidence="3 4">
    <name type="scientific">Paraglaciecola arctica BSs20135</name>
    <dbReference type="NCBI Taxonomy" id="493475"/>
    <lineage>
        <taxon>Bacteria</taxon>
        <taxon>Pseudomonadati</taxon>
        <taxon>Pseudomonadota</taxon>
        <taxon>Gammaproteobacteria</taxon>
        <taxon>Alteromonadales</taxon>
        <taxon>Alteromonadaceae</taxon>
        <taxon>Paraglaciecola</taxon>
    </lineage>
</organism>
<reference evidence="3 4" key="1">
    <citation type="journal article" date="2017" name="Antonie Van Leeuwenhoek">
        <title>Rhizobium rhizosphaerae sp. nov., a novel species isolated from rice rhizosphere.</title>
        <authorList>
            <person name="Zhao J.J."/>
            <person name="Zhang J."/>
            <person name="Zhang R.J."/>
            <person name="Zhang C.W."/>
            <person name="Yin H.Q."/>
            <person name="Zhang X.X."/>
        </authorList>
    </citation>
    <scope>NUCLEOTIDE SEQUENCE [LARGE SCALE GENOMIC DNA]</scope>
    <source>
        <strain evidence="3 4">BSs20135</strain>
    </source>
</reference>
<evidence type="ECO:0000313" key="3">
    <source>
        <dbReference type="EMBL" id="GAC20959.1"/>
    </source>
</evidence>
<dbReference type="OrthoDB" id="5766933at2"/>
<name>K6XJX2_9ALTE</name>
<evidence type="ECO:0000256" key="1">
    <source>
        <dbReference type="SAM" id="SignalP"/>
    </source>
</evidence>
<dbReference type="NCBIfam" id="TIGR02595">
    <property type="entry name" value="PEP_CTERM"/>
    <property type="match status" value="1"/>
</dbReference>
<dbReference type="Proteomes" id="UP000006327">
    <property type="component" value="Unassembled WGS sequence"/>
</dbReference>
<comment type="caution">
    <text evidence="3">The sequence shown here is derived from an EMBL/GenBank/DDBJ whole genome shotgun (WGS) entry which is preliminary data.</text>
</comment>
<proteinExistence type="predicted"/>
<evidence type="ECO:0000259" key="2">
    <source>
        <dbReference type="Pfam" id="PF07589"/>
    </source>
</evidence>
<gene>
    <name evidence="3" type="ORF">GARC_4012</name>
</gene>
<keyword evidence="1" id="KW-0732">Signal</keyword>
<dbReference type="InterPro" id="IPR013424">
    <property type="entry name" value="Ice-binding_C"/>
</dbReference>
<evidence type="ECO:0000313" key="4">
    <source>
        <dbReference type="Proteomes" id="UP000006327"/>
    </source>
</evidence>
<feature type="signal peptide" evidence="1">
    <location>
        <begin position="1"/>
        <end position="24"/>
    </location>
</feature>
<protein>
    <recommendedName>
        <fullName evidence="2">Ice-binding protein C-terminal domain-containing protein</fullName>
    </recommendedName>
</protein>
<feature type="domain" description="Ice-binding protein C-terminal" evidence="2">
    <location>
        <begin position="183"/>
        <end position="205"/>
    </location>
</feature>
<keyword evidence="4" id="KW-1185">Reference proteome</keyword>
<dbReference type="EMBL" id="BAEO01000058">
    <property type="protein sequence ID" value="GAC20959.1"/>
    <property type="molecule type" value="Genomic_DNA"/>
</dbReference>
<dbReference type="RefSeq" id="WP_007623418.1">
    <property type="nucleotide sequence ID" value="NZ_BAEO01000058.1"/>
</dbReference>
<feature type="chain" id="PRO_5003899309" description="Ice-binding protein C-terminal domain-containing protein" evidence="1">
    <location>
        <begin position="25"/>
        <end position="210"/>
    </location>
</feature>